<evidence type="ECO:0000313" key="3">
    <source>
        <dbReference type="Proteomes" id="UP001642540"/>
    </source>
</evidence>
<dbReference type="Proteomes" id="UP001642540">
    <property type="component" value="Unassembled WGS sequence"/>
</dbReference>
<comment type="caution">
    <text evidence="2">The sequence shown here is derived from an EMBL/GenBank/DDBJ whole genome shotgun (WGS) entry which is preliminary data.</text>
</comment>
<evidence type="ECO:0000256" key="1">
    <source>
        <dbReference type="SAM" id="MobiDB-lite"/>
    </source>
</evidence>
<sequence>MIEHPNYCTVLFNTLSGNAHLKLPHGEWIRIFADGNIRITATDEYSLDVDKNRAILSYPPCEMGRQSVPNMTSVRLWHTGSVPKPQMKGQENATVPSPAKLIETLTETEGKLGATESLQQKRASSPLGGKKSSRRNFEREKSKSHAKIRQKDPAARKLRGTRIASAIQVGDKGKSRSPSPGQVDSSSVSPGTGQDEANEGDAGGAQGETGAPKEVDADVEQSNAQEAEGPTLRNGEDDDVGDFLKFDNESTLCKSVDSWDNRFTMDLYGGIVVDKTKQENKQEQSTQQLIDSLAEYSALPKDYFAGILRNTSSEHLITAAKRFRSIKQSYMESCSGSLPKTKIFVVKRDLTGFQFMQKGVVDEIVTKAYGSQESMVIFDPLPKRQPRKFITVMRPVDEDEHPHGMWTRPYIEPMFRPKGVTNKHLKIANPNDLRWFGYVLSAAHARRPQFMPDAKNLFKIQKMTPSKSIDDVVEKPSNLPSEYEFEEEDEDEEYEGERTDSAHSGINSFRKPAPSIIEEDKKKKKKKDKEGKKHAKKEKERKGKRRESVANAIEEEEQTEEEQAAAETTVGRTSKQLKKRSLKAPLAETEIGEYPADIEDLKG</sequence>
<evidence type="ECO:0000313" key="2">
    <source>
        <dbReference type="EMBL" id="CAL8143108.1"/>
    </source>
</evidence>
<proteinExistence type="predicted"/>
<organism evidence="2 3">
    <name type="scientific">Orchesella dallaii</name>
    <dbReference type="NCBI Taxonomy" id="48710"/>
    <lineage>
        <taxon>Eukaryota</taxon>
        <taxon>Metazoa</taxon>
        <taxon>Ecdysozoa</taxon>
        <taxon>Arthropoda</taxon>
        <taxon>Hexapoda</taxon>
        <taxon>Collembola</taxon>
        <taxon>Entomobryomorpha</taxon>
        <taxon>Entomobryoidea</taxon>
        <taxon>Orchesellidae</taxon>
        <taxon>Orchesellinae</taxon>
        <taxon>Orchesella</taxon>
    </lineage>
</organism>
<keyword evidence="3" id="KW-1185">Reference proteome</keyword>
<feature type="compositionally biased region" description="Acidic residues" evidence="1">
    <location>
        <begin position="483"/>
        <end position="495"/>
    </location>
</feature>
<feature type="compositionally biased region" description="Basic and acidic residues" evidence="1">
    <location>
        <begin position="135"/>
        <end position="155"/>
    </location>
</feature>
<reference evidence="2 3" key="1">
    <citation type="submission" date="2024-08" db="EMBL/GenBank/DDBJ databases">
        <authorList>
            <person name="Cucini C."/>
            <person name="Frati F."/>
        </authorList>
    </citation>
    <scope>NUCLEOTIDE SEQUENCE [LARGE SCALE GENOMIC DNA]</scope>
</reference>
<accession>A0ABP1S366</accession>
<feature type="compositionally biased region" description="Basic residues" evidence="1">
    <location>
        <begin position="522"/>
        <end position="536"/>
    </location>
</feature>
<name>A0ABP1S366_9HEXA</name>
<gene>
    <name evidence="2" type="ORF">ODALV1_LOCUS29267</name>
</gene>
<feature type="compositionally biased region" description="Polar residues" evidence="1">
    <location>
        <begin position="176"/>
        <end position="192"/>
    </location>
</feature>
<feature type="compositionally biased region" description="Acidic residues" evidence="1">
    <location>
        <begin position="553"/>
        <end position="564"/>
    </location>
</feature>
<feature type="region of interest" description="Disordered" evidence="1">
    <location>
        <begin position="110"/>
        <end position="241"/>
    </location>
</feature>
<dbReference type="EMBL" id="CAXLJM020000151">
    <property type="protein sequence ID" value="CAL8143108.1"/>
    <property type="molecule type" value="Genomic_DNA"/>
</dbReference>
<protein>
    <submittedName>
        <fullName evidence="2">Uncharacterized protein</fullName>
    </submittedName>
</protein>
<feature type="region of interest" description="Disordered" evidence="1">
    <location>
        <begin position="468"/>
        <end position="603"/>
    </location>
</feature>